<evidence type="ECO:0000256" key="2">
    <source>
        <dbReference type="ARBA" id="ARBA00023315"/>
    </source>
</evidence>
<dbReference type="InterPro" id="IPR000182">
    <property type="entry name" value="GNAT_dom"/>
</dbReference>
<gene>
    <name evidence="4" type="ORF">GCM10008098_03690</name>
</gene>
<dbReference type="Proteomes" id="UP000621898">
    <property type="component" value="Unassembled WGS sequence"/>
</dbReference>
<dbReference type="RefSeq" id="WP_189439480.1">
    <property type="nucleotide sequence ID" value="NZ_BMXT01000001.1"/>
</dbReference>
<dbReference type="PANTHER" id="PTHR43877:SF2">
    <property type="entry name" value="AMINOALKYLPHOSPHONATE N-ACETYLTRANSFERASE-RELATED"/>
    <property type="match status" value="1"/>
</dbReference>
<dbReference type="PANTHER" id="PTHR43877">
    <property type="entry name" value="AMINOALKYLPHOSPHONATE N-ACETYLTRANSFERASE-RELATED-RELATED"/>
    <property type="match status" value="1"/>
</dbReference>
<dbReference type="Pfam" id="PF00583">
    <property type="entry name" value="Acetyltransf_1"/>
    <property type="match status" value="1"/>
</dbReference>
<dbReference type="CDD" id="cd04301">
    <property type="entry name" value="NAT_SF"/>
    <property type="match status" value="1"/>
</dbReference>
<evidence type="ECO:0000313" key="5">
    <source>
        <dbReference type="Proteomes" id="UP000621898"/>
    </source>
</evidence>
<dbReference type="InterPro" id="IPR050832">
    <property type="entry name" value="Bact_Acetyltransf"/>
</dbReference>
<evidence type="ECO:0000259" key="3">
    <source>
        <dbReference type="PROSITE" id="PS51186"/>
    </source>
</evidence>
<name>A0ABQ2ZKH0_9GAMM</name>
<reference evidence="5" key="1">
    <citation type="journal article" date="2019" name="Int. J. Syst. Evol. Microbiol.">
        <title>The Global Catalogue of Microorganisms (GCM) 10K type strain sequencing project: providing services to taxonomists for standard genome sequencing and annotation.</title>
        <authorList>
            <consortium name="The Broad Institute Genomics Platform"/>
            <consortium name="The Broad Institute Genome Sequencing Center for Infectious Disease"/>
            <person name="Wu L."/>
            <person name="Ma J."/>
        </authorList>
    </citation>
    <scope>NUCLEOTIDE SEQUENCE [LARGE SCALE GENOMIC DNA]</scope>
    <source>
        <strain evidence="5">KCTC 22232</strain>
    </source>
</reference>
<proteinExistence type="predicted"/>
<dbReference type="InterPro" id="IPR016181">
    <property type="entry name" value="Acyl_CoA_acyltransferase"/>
</dbReference>
<keyword evidence="2" id="KW-0012">Acyltransferase</keyword>
<evidence type="ECO:0000313" key="4">
    <source>
        <dbReference type="EMBL" id="GGY15848.1"/>
    </source>
</evidence>
<comment type="caution">
    <text evidence="4">The sequence shown here is derived from an EMBL/GenBank/DDBJ whole genome shotgun (WGS) entry which is preliminary data.</text>
</comment>
<keyword evidence="5" id="KW-1185">Reference proteome</keyword>
<dbReference type="EMBL" id="BMXT01000001">
    <property type="protein sequence ID" value="GGY15848.1"/>
    <property type="molecule type" value="Genomic_DNA"/>
</dbReference>
<dbReference type="Gene3D" id="3.40.630.30">
    <property type="match status" value="1"/>
</dbReference>
<dbReference type="SUPFAM" id="SSF55729">
    <property type="entry name" value="Acyl-CoA N-acyltransferases (Nat)"/>
    <property type="match status" value="1"/>
</dbReference>
<accession>A0ABQ2ZKH0</accession>
<evidence type="ECO:0000256" key="1">
    <source>
        <dbReference type="ARBA" id="ARBA00022679"/>
    </source>
</evidence>
<sequence length="161" mass="18236">MSETTAIECIAFRPGWECGLARFFAALDEEGDDAFFHPHRWDKSTLRSLARNAGTDLYYLFVQSRNVLAYGLLRGWDEGYVIPSLGIAVHPAARSAGLGSLMMEYLEVMSRHRGAPAVRLRVHKVNVHACRMYMRRGYRLTPDEGDERLLVGLKTFDRVAT</sequence>
<organism evidence="4 5">
    <name type="scientific">Rhodanobacter panaciterrae</name>
    <dbReference type="NCBI Taxonomy" id="490572"/>
    <lineage>
        <taxon>Bacteria</taxon>
        <taxon>Pseudomonadati</taxon>
        <taxon>Pseudomonadota</taxon>
        <taxon>Gammaproteobacteria</taxon>
        <taxon>Lysobacterales</taxon>
        <taxon>Rhodanobacteraceae</taxon>
        <taxon>Rhodanobacter</taxon>
    </lineage>
</organism>
<protein>
    <recommendedName>
        <fullName evidence="3">N-acetyltransferase domain-containing protein</fullName>
    </recommendedName>
</protein>
<keyword evidence="1" id="KW-0808">Transferase</keyword>
<feature type="domain" description="N-acetyltransferase" evidence="3">
    <location>
        <begin position="10"/>
        <end position="157"/>
    </location>
</feature>
<dbReference type="PROSITE" id="PS51186">
    <property type="entry name" value="GNAT"/>
    <property type="match status" value="1"/>
</dbReference>